<dbReference type="AlphaFoldDB" id="A0AAW4LAN1"/>
<name>A0AAW4LAN1_9BACT</name>
<evidence type="ECO:0000313" key="3">
    <source>
        <dbReference type="EMBL" id="MBT0666143.1"/>
    </source>
</evidence>
<feature type="signal peptide" evidence="2">
    <location>
        <begin position="1"/>
        <end position="27"/>
    </location>
</feature>
<dbReference type="InterPro" id="IPR032638">
    <property type="entry name" value="Porin_5"/>
</dbReference>
<evidence type="ECO:0000256" key="1">
    <source>
        <dbReference type="SAM" id="MobiDB-lite"/>
    </source>
</evidence>
<sequence length="649" mass="72618">MKYRLRQLLAASLICTFTTAVPLIAWAGETKEAAPMGSLETLIDLLRDRGIMTKEEANELQRRLSAEKAPAPEAKPEAKKQELPPPAEPLPEEDLKALVEVMREQGVVSVEEAQALGRRFAKAPADEPVDDSATPKAVAAHVASPVQPAALLPVIIADSEIPYIKSSMPPDEVEGLIKTAREQRVVTPDEADILMERFAAKAVLDQVATNVGNDIRQEIKEQMKLAAKEEIKAESKNLVAPDWTRKIKLSGDIRLRYQSEFFDKDNFDYLANDQIYGGDPARYANNRQRFRLRARLGATAKILDELEATVRLATGTTSDPVSTNVTMGDGFNKKNFLIDQAYLKWNTGVSTDTFTLWGGRFPNPWFSTDLVWDNDLNFEGFAVNYAKQFRNVGLFGTAGIFPLQEVELKARDKWLYGVQAGMSYKNEDETFKGRLGIALYEFINTQGKLNSLNGVTDSADNDYTLPASRQKGNTLFDINQSVDASHKYKWAYAAEFQELNITTSLDFGFWHPVHLVLMGDYVNNLGYKSADVDALAGTRIKKETEGYQYGIAVGYPAFQEFGDWKLYLMYRYLEADAVMDAFTDSDFHLGGTNTKGWTMGGEVGLAKNVWLTGKWMTANEISGQRYPDFPEKKEKLSIDVFQLDLNARF</sequence>
<accession>A0AAW4LAN1</accession>
<keyword evidence="2" id="KW-0732">Signal</keyword>
<dbReference type="Pfam" id="PF16930">
    <property type="entry name" value="Porin_5"/>
    <property type="match status" value="1"/>
</dbReference>
<feature type="chain" id="PRO_5043363594" evidence="2">
    <location>
        <begin position="28"/>
        <end position="649"/>
    </location>
</feature>
<dbReference type="RefSeq" id="WP_214172917.1">
    <property type="nucleotide sequence ID" value="NZ_JAHCVJ010000009.1"/>
</dbReference>
<dbReference type="SUPFAM" id="SSF56935">
    <property type="entry name" value="Porins"/>
    <property type="match status" value="1"/>
</dbReference>
<proteinExistence type="predicted"/>
<keyword evidence="4" id="KW-1185">Reference proteome</keyword>
<comment type="caution">
    <text evidence="3">The sequence shown here is derived from an EMBL/GenBank/DDBJ whole genome shotgun (WGS) entry which is preliminary data.</text>
</comment>
<dbReference type="EMBL" id="JAHCVJ010000009">
    <property type="protein sequence ID" value="MBT0666143.1"/>
    <property type="molecule type" value="Genomic_DNA"/>
</dbReference>
<protein>
    <submittedName>
        <fullName evidence="3">Porin</fullName>
    </submittedName>
</protein>
<feature type="region of interest" description="Disordered" evidence="1">
    <location>
        <begin position="58"/>
        <end position="90"/>
    </location>
</feature>
<reference evidence="3 4" key="1">
    <citation type="submission" date="2021-05" db="EMBL/GenBank/DDBJ databases">
        <title>The draft genome of Geobacter pelophilus DSM 12255.</title>
        <authorList>
            <person name="Xu Z."/>
            <person name="Masuda Y."/>
            <person name="Itoh H."/>
            <person name="Senoo K."/>
        </authorList>
    </citation>
    <scope>NUCLEOTIDE SEQUENCE [LARGE SCALE GENOMIC DNA]</scope>
    <source>
        <strain evidence="3 4">DSM 12255</strain>
    </source>
</reference>
<gene>
    <name evidence="3" type="ORF">KI809_17670</name>
</gene>
<evidence type="ECO:0000313" key="4">
    <source>
        <dbReference type="Proteomes" id="UP000811899"/>
    </source>
</evidence>
<dbReference type="Proteomes" id="UP000811899">
    <property type="component" value="Unassembled WGS sequence"/>
</dbReference>
<evidence type="ECO:0000256" key="2">
    <source>
        <dbReference type="SAM" id="SignalP"/>
    </source>
</evidence>
<organism evidence="3 4">
    <name type="scientific">Geoanaerobacter pelophilus</name>
    <dbReference type="NCBI Taxonomy" id="60036"/>
    <lineage>
        <taxon>Bacteria</taxon>
        <taxon>Pseudomonadati</taxon>
        <taxon>Thermodesulfobacteriota</taxon>
        <taxon>Desulfuromonadia</taxon>
        <taxon>Geobacterales</taxon>
        <taxon>Geobacteraceae</taxon>
        <taxon>Geoanaerobacter</taxon>
    </lineage>
</organism>